<proteinExistence type="predicted"/>
<dbReference type="InterPro" id="IPR003593">
    <property type="entry name" value="AAA+_ATPase"/>
</dbReference>
<gene>
    <name evidence="5" type="ORF">BISU_1711</name>
</gene>
<keyword evidence="2" id="KW-0547">Nucleotide-binding</keyword>
<keyword evidence="3" id="KW-0067">ATP-binding</keyword>
<dbReference type="SMART" id="SM00382">
    <property type="entry name" value="AAA"/>
    <property type="match status" value="1"/>
</dbReference>
<evidence type="ECO:0000313" key="5">
    <source>
        <dbReference type="EMBL" id="KFJ02511.1"/>
    </source>
</evidence>
<name>A0A087E410_9BIFI</name>
<evidence type="ECO:0000256" key="1">
    <source>
        <dbReference type="ARBA" id="ARBA00022448"/>
    </source>
</evidence>
<keyword evidence="5" id="KW-0378">Hydrolase</keyword>
<dbReference type="PANTHER" id="PTHR42788:SF13">
    <property type="entry name" value="ALIPHATIC SULFONATES IMPORT ATP-BINDING PROTEIN SSUB"/>
    <property type="match status" value="1"/>
</dbReference>
<keyword evidence="1" id="KW-0813">Transport</keyword>
<dbReference type="Pfam" id="PF00005">
    <property type="entry name" value="ABC_tran"/>
    <property type="match status" value="1"/>
</dbReference>
<dbReference type="InterPro" id="IPR050166">
    <property type="entry name" value="ABC_transporter_ATP-bind"/>
</dbReference>
<dbReference type="InterPro" id="IPR027417">
    <property type="entry name" value="P-loop_NTPase"/>
</dbReference>
<feature type="domain" description="ABC transporter" evidence="4">
    <location>
        <begin position="6"/>
        <end position="237"/>
    </location>
</feature>
<dbReference type="InterPro" id="IPR017871">
    <property type="entry name" value="ABC_transporter-like_CS"/>
</dbReference>
<evidence type="ECO:0000256" key="3">
    <source>
        <dbReference type="ARBA" id="ARBA00022840"/>
    </source>
</evidence>
<dbReference type="SUPFAM" id="SSF52540">
    <property type="entry name" value="P-loop containing nucleoside triphosphate hydrolases"/>
    <property type="match status" value="1"/>
</dbReference>
<protein>
    <submittedName>
        <fullName evidence="5">ABC-type nitrate/sulfonate/bicarbonate transport system, ATPase component</fullName>
        <ecNumber evidence="5">3.6.3.36</ecNumber>
    </submittedName>
</protein>
<dbReference type="RefSeq" id="WP_024464198.1">
    <property type="nucleotide sequence ID" value="NZ_CP062939.1"/>
</dbReference>
<dbReference type="OrthoDB" id="8773773at2"/>
<dbReference type="PROSITE" id="PS50893">
    <property type="entry name" value="ABC_TRANSPORTER_2"/>
    <property type="match status" value="1"/>
</dbReference>
<dbReference type="STRING" id="77635.BISU_1711"/>
<dbReference type="PANTHER" id="PTHR42788">
    <property type="entry name" value="TAURINE IMPORT ATP-BINDING PROTEIN-RELATED"/>
    <property type="match status" value="1"/>
</dbReference>
<evidence type="ECO:0000259" key="4">
    <source>
        <dbReference type="PROSITE" id="PS50893"/>
    </source>
</evidence>
<evidence type="ECO:0000313" key="6">
    <source>
        <dbReference type="Proteomes" id="UP000029055"/>
    </source>
</evidence>
<dbReference type="PROSITE" id="PS00211">
    <property type="entry name" value="ABC_TRANSPORTER_1"/>
    <property type="match status" value="1"/>
</dbReference>
<sequence length="249" mass="27658">MAYRYLNIENVGKRYQTPNGALDVLESLDLRIENHEFVCIVGPSGCGKTTILNLIAGFESPTSGRLTLLDEPIEGPGSDRAVVFQEASLMPWMNVQSNIGLPLKVKHVSKEERAAKVEPLIDTVGLKGFERHFPWQLSGGMQQRVGIARALAMDPQIILMDEPFGALDAQTRESMQESLVDIWSKSKKTVVFITHSIDEALVLGDRVIVMGSRGTGVKDDIHVDLDRPRDSTTVPFNELKKHIRELLVN</sequence>
<reference evidence="5 6" key="1">
    <citation type="submission" date="2014-03" db="EMBL/GenBank/DDBJ databases">
        <title>Genomics of Bifidobacteria.</title>
        <authorList>
            <person name="Ventura M."/>
            <person name="Milani C."/>
            <person name="Lugli G.A."/>
        </authorList>
    </citation>
    <scope>NUCLEOTIDE SEQUENCE [LARGE SCALE GENOMIC DNA]</scope>
    <source>
        <strain evidence="5 6">LMG 11597</strain>
    </source>
</reference>
<dbReference type="CDD" id="cd03293">
    <property type="entry name" value="ABC_NrtD_SsuB_transporters"/>
    <property type="match status" value="1"/>
</dbReference>
<accession>A0A087E410</accession>
<organism evidence="5 6">
    <name type="scientific">Bifidobacterium subtile</name>
    <dbReference type="NCBI Taxonomy" id="77635"/>
    <lineage>
        <taxon>Bacteria</taxon>
        <taxon>Bacillati</taxon>
        <taxon>Actinomycetota</taxon>
        <taxon>Actinomycetes</taxon>
        <taxon>Bifidobacteriales</taxon>
        <taxon>Bifidobacteriaceae</taxon>
        <taxon>Bifidobacterium</taxon>
    </lineage>
</organism>
<dbReference type="Proteomes" id="UP000029055">
    <property type="component" value="Unassembled WGS sequence"/>
</dbReference>
<dbReference type="EMBL" id="JGZR01000008">
    <property type="protein sequence ID" value="KFJ02511.1"/>
    <property type="molecule type" value="Genomic_DNA"/>
</dbReference>
<dbReference type="eggNOG" id="COG1116">
    <property type="taxonomic scope" value="Bacteria"/>
</dbReference>
<comment type="caution">
    <text evidence="5">The sequence shown here is derived from an EMBL/GenBank/DDBJ whole genome shotgun (WGS) entry which is preliminary data.</text>
</comment>
<evidence type="ECO:0000256" key="2">
    <source>
        <dbReference type="ARBA" id="ARBA00022741"/>
    </source>
</evidence>
<dbReference type="GO" id="GO:0005524">
    <property type="term" value="F:ATP binding"/>
    <property type="evidence" value="ECO:0007669"/>
    <property type="project" value="UniProtKB-KW"/>
</dbReference>
<dbReference type="AlphaFoldDB" id="A0A087E410"/>
<dbReference type="GO" id="GO:0016887">
    <property type="term" value="F:ATP hydrolysis activity"/>
    <property type="evidence" value="ECO:0007669"/>
    <property type="project" value="InterPro"/>
</dbReference>
<keyword evidence="6" id="KW-1185">Reference proteome</keyword>
<dbReference type="InterPro" id="IPR003439">
    <property type="entry name" value="ABC_transporter-like_ATP-bd"/>
</dbReference>
<dbReference type="EC" id="3.6.3.36" evidence="5"/>
<dbReference type="Gene3D" id="3.40.50.300">
    <property type="entry name" value="P-loop containing nucleotide triphosphate hydrolases"/>
    <property type="match status" value="1"/>
</dbReference>